<dbReference type="Proteomes" id="UP000239772">
    <property type="component" value="Unassembled WGS sequence"/>
</dbReference>
<evidence type="ECO:0000256" key="3">
    <source>
        <dbReference type="ARBA" id="ARBA00022452"/>
    </source>
</evidence>
<evidence type="ECO:0000313" key="12">
    <source>
        <dbReference type="Proteomes" id="UP000239772"/>
    </source>
</evidence>
<evidence type="ECO:0000256" key="1">
    <source>
        <dbReference type="ARBA" id="ARBA00009521"/>
    </source>
</evidence>
<dbReference type="RefSeq" id="WP_106339237.1">
    <property type="nucleotide sequence ID" value="NZ_PVZS01000029.1"/>
</dbReference>
<evidence type="ECO:0000256" key="8">
    <source>
        <dbReference type="ARBA" id="ARBA00023136"/>
    </source>
</evidence>
<name>A0A2T1HNH7_9HYPH</name>
<keyword evidence="3 10" id="KW-1134">Transmembrane beta strand</keyword>
<dbReference type="Pfam" id="PF02530">
    <property type="entry name" value="Porin_2"/>
    <property type="match status" value="1"/>
</dbReference>
<feature type="chain" id="PRO_5015367728" description="Porin" evidence="10">
    <location>
        <begin position="26"/>
        <end position="120"/>
    </location>
</feature>
<evidence type="ECO:0000256" key="9">
    <source>
        <dbReference type="ARBA" id="ARBA00023237"/>
    </source>
</evidence>
<comment type="caution">
    <text evidence="11">The sequence shown here is derived from an EMBL/GenBank/DDBJ whole genome shotgun (WGS) entry which is preliminary data.</text>
</comment>
<dbReference type="AlphaFoldDB" id="A0A2T1HNH7"/>
<keyword evidence="8 10" id="KW-0472">Membrane</keyword>
<gene>
    <name evidence="11" type="ORF">SLNSH_19955</name>
</gene>
<organism evidence="11 12">
    <name type="scientific">Alsobacter soli</name>
    <dbReference type="NCBI Taxonomy" id="2109933"/>
    <lineage>
        <taxon>Bacteria</taxon>
        <taxon>Pseudomonadati</taxon>
        <taxon>Pseudomonadota</taxon>
        <taxon>Alphaproteobacteria</taxon>
        <taxon>Hyphomicrobiales</taxon>
        <taxon>Alsobacteraceae</taxon>
        <taxon>Alsobacter</taxon>
    </lineage>
</organism>
<accession>A0A2T1HNH7</accession>
<evidence type="ECO:0000256" key="6">
    <source>
        <dbReference type="ARBA" id="ARBA00023065"/>
    </source>
</evidence>
<comment type="similarity">
    <text evidence="1 10">Belongs to the alphaproteobacteria porin family.</text>
</comment>
<keyword evidence="12" id="KW-1185">Reference proteome</keyword>
<evidence type="ECO:0000256" key="5">
    <source>
        <dbReference type="ARBA" id="ARBA00022729"/>
    </source>
</evidence>
<dbReference type="GO" id="GO:0015288">
    <property type="term" value="F:porin activity"/>
    <property type="evidence" value="ECO:0007669"/>
    <property type="project" value="UniProtKB-KW"/>
</dbReference>
<evidence type="ECO:0000256" key="4">
    <source>
        <dbReference type="ARBA" id="ARBA00022692"/>
    </source>
</evidence>
<sequence length="120" mass="11891">MTLTPASIRFACLATALALAGPAAAAPEGAPSPAAMRACASMGAGFVSLPGGACARVGGRVRYEGGYAQPRARGQASTGTAVTGRAFVDARTQTEAGPVRAYVRVGVSRRAGALASDPVR</sequence>
<comment type="function">
    <text evidence="10">Forms passive diffusion pores that allow small molecular weight hydrophilic materials across the outer membrane.</text>
</comment>
<evidence type="ECO:0000313" key="11">
    <source>
        <dbReference type="EMBL" id="PSC03220.1"/>
    </source>
</evidence>
<keyword evidence="2 10" id="KW-0813">Transport</keyword>
<dbReference type="GO" id="GO:0009279">
    <property type="term" value="C:cell outer membrane"/>
    <property type="evidence" value="ECO:0007669"/>
    <property type="project" value="UniProtKB-SubCell"/>
</dbReference>
<dbReference type="InterPro" id="IPR003684">
    <property type="entry name" value="Porin_alphabac"/>
</dbReference>
<keyword evidence="9 10" id="KW-0998">Cell outer membrane</keyword>
<proteinExistence type="inferred from homology"/>
<dbReference type="OrthoDB" id="8255413at2"/>
<keyword evidence="5 10" id="KW-0732">Signal</keyword>
<evidence type="ECO:0000256" key="2">
    <source>
        <dbReference type="ARBA" id="ARBA00022448"/>
    </source>
</evidence>
<keyword evidence="7 10" id="KW-0626">Porin</keyword>
<dbReference type="GO" id="GO:0046930">
    <property type="term" value="C:pore complex"/>
    <property type="evidence" value="ECO:0007669"/>
    <property type="project" value="UniProtKB-KW"/>
</dbReference>
<comment type="domain">
    <text evidence="10">Consists of 16-stranded beta-barrel sheets, with large surface-exposed loops, that form a transmembrane pore at the center of each barrel. The pore is partially ocluded by a peptide loop that folds into the pore lumen.</text>
</comment>
<evidence type="ECO:0000256" key="7">
    <source>
        <dbReference type="ARBA" id="ARBA00023114"/>
    </source>
</evidence>
<feature type="signal peptide" evidence="10">
    <location>
        <begin position="1"/>
        <end position="25"/>
    </location>
</feature>
<protein>
    <recommendedName>
        <fullName evidence="10">Porin</fullName>
    </recommendedName>
</protein>
<evidence type="ECO:0000256" key="10">
    <source>
        <dbReference type="RuleBase" id="RU364005"/>
    </source>
</evidence>
<keyword evidence="6 10" id="KW-0406">Ion transport</keyword>
<dbReference type="GO" id="GO:0006811">
    <property type="term" value="P:monoatomic ion transport"/>
    <property type="evidence" value="ECO:0007669"/>
    <property type="project" value="UniProtKB-KW"/>
</dbReference>
<dbReference type="EMBL" id="PVZS01000029">
    <property type="protein sequence ID" value="PSC03220.1"/>
    <property type="molecule type" value="Genomic_DNA"/>
</dbReference>
<keyword evidence="4 10" id="KW-0812">Transmembrane</keyword>
<reference evidence="12" key="1">
    <citation type="submission" date="2018-03" db="EMBL/GenBank/DDBJ databases">
        <authorList>
            <person name="Sun L."/>
            <person name="Liu H."/>
            <person name="Chen W."/>
            <person name="Huang K."/>
            <person name="Liu W."/>
            <person name="Gao X."/>
        </authorList>
    </citation>
    <scope>NUCLEOTIDE SEQUENCE [LARGE SCALE GENOMIC DNA]</scope>
    <source>
        <strain evidence="12">SH9</strain>
    </source>
</reference>
<comment type="subcellular location">
    <subcellularLocation>
        <location evidence="10">Cell outer membrane</location>
        <topology evidence="10">Multi-pass membrane protein</topology>
    </subcellularLocation>
</comment>